<gene>
    <name evidence="1" type="ORF">AYBTSS11_LOCUS20250</name>
</gene>
<evidence type="ECO:0000313" key="1">
    <source>
        <dbReference type="EMBL" id="CAJ1964322.1"/>
    </source>
</evidence>
<proteinExistence type="predicted"/>
<name>A0AA86STA8_9FABA</name>
<keyword evidence="2" id="KW-1185">Reference proteome</keyword>
<dbReference type="Gramene" id="rna-AYBTSS11_LOCUS20250">
    <property type="protein sequence ID" value="CAJ1964322.1"/>
    <property type="gene ID" value="gene-AYBTSS11_LOCUS20250"/>
</dbReference>
<organism evidence="1 2">
    <name type="scientific">Sphenostylis stenocarpa</name>
    <dbReference type="NCBI Taxonomy" id="92480"/>
    <lineage>
        <taxon>Eukaryota</taxon>
        <taxon>Viridiplantae</taxon>
        <taxon>Streptophyta</taxon>
        <taxon>Embryophyta</taxon>
        <taxon>Tracheophyta</taxon>
        <taxon>Spermatophyta</taxon>
        <taxon>Magnoliopsida</taxon>
        <taxon>eudicotyledons</taxon>
        <taxon>Gunneridae</taxon>
        <taxon>Pentapetalae</taxon>
        <taxon>rosids</taxon>
        <taxon>fabids</taxon>
        <taxon>Fabales</taxon>
        <taxon>Fabaceae</taxon>
        <taxon>Papilionoideae</taxon>
        <taxon>50 kb inversion clade</taxon>
        <taxon>NPAAA clade</taxon>
        <taxon>indigoferoid/millettioid clade</taxon>
        <taxon>Phaseoleae</taxon>
        <taxon>Sphenostylis</taxon>
    </lineage>
</organism>
<dbReference type="AlphaFoldDB" id="A0AA86STA8"/>
<protein>
    <submittedName>
        <fullName evidence="1">Uncharacterized protein</fullName>
    </submittedName>
</protein>
<accession>A0AA86STA8</accession>
<dbReference type="Proteomes" id="UP001189624">
    <property type="component" value="Chromosome 6"/>
</dbReference>
<evidence type="ECO:0000313" key="2">
    <source>
        <dbReference type="Proteomes" id="UP001189624"/>
    </source>
</evidence>
<dbReference type="EMBL" id="OY731403">
    <property type="protein sequence ID" value="CAJ1964322.1"/>
    <property type="molecule type" value="Genomic_DNA"/>
</dbReference>
<sequence length="205" mass="23287">MSVAFVSQIQPKSVEEALKDDQWLSDNRAEPRGEVFEKGALGLSDNRANPRTNFEGFFWSRHRSLHSLQRRKTLKNALKPLRNSQKLRKYFRGVLEREFEEVTRERMEELCEMRGMARLFIGIRTCRVETAVSSDKVETAVSPFETAVSPCRNGETVVSPLLQGETMVPNPRRRWNLAAGLIKNWNLVLGEGLGAGTEIVVLVVD</sequence>
<reference evidence="1" key="1">
    <citation type="submission" date="2023-10" db="EMBL/GenBank/DDBJ databases">
        <authorList>
            <person name="Domelevo Entfellner J.-B."/>
        </authorList>
    </citation>
    <scope>NUCLEOTIDE SEQUENCE</scope>
</reference>